<protein>
    <submittedName>
        <fullName evidence="2">Uncharacterized protein</fullName>
    </submittedName>
</protein>
<feature type="non-terminal residue" evidence="2">
    <location>
        <position position="125"/>
    </location>
</feature>
<feature type="region of interest" description="Disordered" evidence="1">
    <location>
        <begin position="1"/>
        <end position="62"/>
    </location>
</feature>
<reference evidence="2 3" key="1">
    <citation type="submission" date="2024-05" db="EMBL/GenBank/DDBJ databases">
        <authorList>
            <person name="Wallberg A."/>
        </authorList>
    </citation>
    <scope>NUCLEOTIDE SEQUENCE [LARGE SCALE GENOMIC DNA]</scope>
</reference>
<dbReference type="AlphaFoldDB" id="A0AAV2RJS1"/>
<evidence type="ECO:0000256" key="1">
    <source>
        <dbReference type="SAM" id="MobiDB-lite"/>
    </source>
</evidence>
<accession>A0AAV2RJS1</accession>
<keyword evidence="3" id="KW-1185">Reference proteome</keyword>
<organism evidence="2 3">
    <name type="scientific">Meganyctiphanes norvegica</name>
    <name type="common">Northern krill</name>
    <name type="synonym">Thysanopoda norvegica</name>
    <dbReference type="NCBI Taxonomy" id="48144"/>
    <lineage>
        <taxon>Eukaryota</taxon>
        <taxon>Metazoa</taxon>
        <taxon>Ecdysozoa</taxon>
        <taxon>Arthropoda</taxon>
        <taxon>Crustacea</taxon>
        <taxon>Multicrustacea</taxon>
        <taxon>Malacostraca</taxon>
        <taxon>Eumalacostraca</taxon>
        <taxon>Eucarida</taxon>
        <taxon>Euphausiacea</taxon>
        <taxon>Euphausiidae</taxon>
        <taxon>Meganyctiphanes</taxon>
    </lineage>
</organism>
<evidence type="ECO:0000313" key="3">
    <source>
        <dbReference type="Proteomes" id="UP001497623"/>
    </source>
</evidence>
<dbReference type="EMBL" id="CAXKWB010024505">
    <property type="protein sequence ID" value="CAL4126355.1"/>
    <property type="molecule type" value="Genomic_DNA"/>
</dbReference>
<feature type="compositionally biased region" description="Acidic residues" evidence="1">
    <location>
        <begin position="24"/>
        <end position="33"/>
    </location>
</feature>
<evidence type="ECO:0000313" key="2">
    <source>
        <dbReference type="EMBL" id="CAL4126355.1"/>
    </source>
</evidence>
<dbReference type="Proteomes" id="UP001497623">
    <property type="component" value="Unassembled WGS sequence"/>
</dbReference>
<proteinExistence type="predicted"/>
<gene>
    <name evidence="2" type="ORF">MNOR_LOCUS25537</name>
</gene>
<feature type="compositionally biased region" description="Low complexity" evidence="1">
    <location>
        <begin position="52"/>
        <end position="62"/>
    </location>
</feature>
<name>A0AAV2RJS1_MEGNR</name>
<sequence length="125" mass="13917">MDQLSECFSDDDSEGIGLGFGNLYDEDPIDTPDGEPTRSSTLPFTAREGQLSVRNSNTASRSSRTSAVLTALEENNCCRRLMNTFTKLKTLYQNYYKIIRMAITSIIVCSIDTGSDVWTAIAHYQ</sequence>
<comment type="caution">
    <text evidence="2">The sequence shown here is derived from an EMBL/GenBank/DDBJ whole genome shotgun (WGS) entry which is preliminary data.</text>
</comment>